<accession>A0A0G1DMG2</accession>
<organism evidence="1 2">
    <name type="scientific">Candidatus Nomurabacteria bacterium GW2011_GWA2_43_15</name>
    <dbReference type="NCBI Taxonomy" id="1618738"/>
    <lineage>
        <taxon>Bacteria</taxon>
        <taxon>Candidatus Nomuraibacteriota</taxon>
    </lineage>
</organism>
<protein>
    <submittedName>
        <fullName evidence="1">Uncharacterized protein</fullName>
    </submittedName>
</protein>
<dbReference type="Proteomes" id="UP000034646">
    <property type="component" value="Unassembled WGS sequence"/>
</dbReference>
<reference evidence="1 2" key="1">
    <citation type="journal article" date="2015" name="Nature">
        <title>rRNA introns, odd ribosomes, and small enigmatic genomes across a large radiation of phyla.</title>
        <authorList>
            <person name="Brown C.T."/>
            <person name="Hug L.A."/>
            <person name="Thomas B.C."/>
            <person name="Sharon I."/>
            <person name="Castelle C.J."/>
            <person name="Singh A."/>
            <person name="Wilkins M.J."/>
            <person name="Williams K.H."/>
            <person name="Banfield J.F."/>
        </authorList>
    </citation>
    <scope>NUCLEOTIDE SEQUENCE [LARGE SCALE GENOMIC DNA]</scope>
</reference>
<dbReference type="EMBL" id="LCFS01000026">
    <property type="protein sequence ID" value="KKS99075.1"/>
    <property type="molecule type" value="Genomic_DNA"/>
</dbReference>
<name>A0A0G1DMG2_9BACT</name>
<dbReference type="STRING" id="1618738.UV76_C0026G0004"/>
<evidence type="ECO:0000313" key="1">
    <source>
        <dbReference type="EMBL" id="KKS99075.1"/>
    </source>
</evidence>
<sequence>MQRFQVGAIYIFGKSSVPFTESDIDLIVSDPTTEFHILRHYTNLPDDYKKTLIGQKYSYYDPEKQGFVESTISLEDVEAGLKTKGSKFFDNIPGIETPKAVLIQIKNQLKKSLLDSVLIWIDRGKYQTVAFTFNYDAEVGYLGLIHRNELTEEERGLIKRVPRGNSGGDAQIFIQILSGITKKPTKSIAVELTRVSGRPYLSVTAYPGVLTPDFPSPSQSEEEQEYCKEFWDNHVFI</sequence>
<comment type="caution">
    <text evidence="1">The sequence shown here is derived from an EMBL/GenBank/DDBJ whole genome shotgun (WGS) entry which is preliminary data.</text>
</comment>
<evidence type="ECO:0000313" key="2">
    <source>
        <dbReference type="Proteomes" id="UP000034646"/>
    </source>
</evidence>
<dbReference type="AlphaFoldDB" id="A0A0G1DMG2"/>
<proteinExistence type="predicted"/>
<gene>
    <name evidence="1" type="ORF">UV76_C0026G0004</name>
</gene>